<name>A0A5N5W835_STRMB</name>
<keyword evidence="1 3" id="KW-0489">Methyltransferase</keyword>
<dbReference type="InterPro" id="IPR029063">
    <property type="entry name" value="SAM-dependent_MTases_sf"/>
</dbReference>
<protein>
    <submittedName>
        <fullName evidence="3">Class I SAM-dependent methyltransferase</fullName>
    </submittedName>
</protein>
<proteinExistence type="predicted"/>
<evidence type="ECO:0000313" key="3">
    <source>
        <dbReference type="EMBL" id="KAB7845474.1"/>
    </source>
</evidence>
<evidence type="ECO:0000256" key="1">
    <source>
        <dbReference type="ARBA" id="ARBA00022603"/>
    </source>
</evidence>
<dbReference type="SUPFAM" id="SSF53335">
    <property type="entry name" value="S-adenosyl-L-methionine-dependent methyltransferases"/>
    <property type="match status" value="1"/>
</dbReference>
<dbReference type="Gene3D" id="3.40.50.150">
    <property type="entry name" value="Vaccinia Virus protein VP39"/>
    <property type="match status" value="1"/>
</dbReference>
<dbReference type="AlphaFoldDB" id="A0A5N5W835"/>
<dbReference type="OrthoDB" id="9800233at2"/>
<evidence type="ECO:0000313" key="4">
    <source>
        <dbReference type="Proteomes" id="UP000327000"/>
    </source>
</evidence>
<comment type="caution">
    <text evidence="3">The sequence shown here is derived from an EMBL/GenBank/DDBJ whole genome shotgun (WGS) entry which is preliminary data.</text>
</comment>
<dbReference type="Proteomes" id="UP000327000">
    <property type="component" value="Unassembled WGS sequence"/>
</dbReference>
<accession>A0A5N5W835</accession>
<dbReference type="GO" id="GO:0008168">
    <property type="term" value="F:methyltransferase activity"/>
    <property type="evidence" value="ECO:0007669"/>
    <property type="project" value="UniProtKB-KW"/>
</dbReference>
<gene>
    <name evidence="3" type="ORF">FRZ00_13325</name>
</gene>
<sequence>MEREKITLTGVPETLLSTLYARAVDSRSRHSLLHDRTALDTVRRVDYDFRRTGMTSVNAAGVALRARCLDDWTAEFLARHPRATVLHLACGLDTRAHRVARFPETRWIDVDLPEVVALRNRLLPPADGDHRTLATSVTADGWLEELPADRPVVAVLEGLVPYLRQEDGERLIRRITAHFPGGQLLFDCLNGLGVRAQRLIPLFRRTGATLHWGIDDPRALERLHPGLTCLDVIRGCDLPGVRRIPPLSRAEARLTSLVPGLRDVFRLVRFEFPAGEGR</sequence>
<evidence type="ECO:0000256" key="2">
    <source>
        <dbReference type="ARBA" id="ARBA00022679"/>
    </source>
</evidence>
<dbReference type="GO" id="GO:0032259">
    <property type="term" value="P:methylation"/>
    <property type="evidence" value="ECO:0007669"/>
    <property type="project" value="UniProtKB-KW"/>
</dbReference>
<organism evidence="3 4">
    <name type="scientific">Streptomyces mobaraensis</name>
    <name type="common">Streptoverticillium mobaraense</name>
    <dbReference type="NCBI Taxonomy" id="35621"/>
    <lineage>
        <taxon>Bacteria</taxon>
        <taxon>Bacillati</taxon>
        <taxon>Actinomycetota</taxon>
        <taxon>Actinomycetes</taxon>
        <taxon>Kitasatosporales</taxon>
        <taxon>Streptomycetaceae</taxon>
        <taxon>Streptomyces</taxon>
    </lineage>
</organism>
<reference evidence="3 4" key="1">
    <citation type="journal article" date="2019" name="Microb. Cell Fact.">
        <title>Exploring novel herbicidin analogues by transcriptional regulator overexpression and MS/MS molecular networking.</title>
        <authorList>
            <person name="Shi Y."/>
            <person name="Gu R."/>
            <person name="Li Y."/>
            <person name="Wang X."/>
            <person name="Ren W."/>
            <person name="Li X."/>
            <person name="Wang L."/>
            <person name="Xie Y."/>
            <person name="Hong B."/>
        </authorList>
    </citation>
    <scope>NUCLEOTIDE SEQUENCE [LARGE SCALE GENOMIC DNA]</scope>
    <source>
        <strain evidence="3 4">US-43</strain>
    </source>
</reference>
<dbReference type="PIRSF" id="PIRSF028177">
    <property type="entry name" value="Polyketide_synth_Omtfrase_TcmP"/>
    <property type="match status" value="1"/>
</dbReference>
<keyword evidence="2 3" id="KW-0808">Transferase</keyword>
<dbReference type="PANTHER" id="PTHR43619:SF2">
    <property type="entry name" value="S-ADENOSYL-L-METHIONINE-DEPENDENT METHYLTRANSFERASES SUPERFAMILY PROTEIN"/>
    <property type="match status" value="1"/>
</dbReference>
<dbReference type="RefSeq" id="WP_004938267.1">
    <property type="nucleotide sequence ID" value="NZ_JBFADJ010000005.1"/>
</dbReference>
<dbReference type="InterPro" id="IPR007213">
    <property type="entry name" value="Ppm1/Ppm2/Tcmp"/>
</dbReference>
<dbReference type="PANTHER" id="PTHR43619">
    <property type="entry name" value="S-ADENOSYL-L-METHIONINE-DEPENDENT METHYLTRANSFERASE YKTD-RELATED"/>
    <property type="match status" value="1"/>
</dbReference>
<keyword evidence="4" id="KW-1185">Reference proteome</keyword>
<dbReference type="EMBL" id="VOKX01000026">
    <property type="protein sequence ID" value="KAB7845474.1"/>
    <property type="molecule type" value="Genomic_DNA"/>
</dbReference>
<dbReference type="InterPro" id="IPR016874">
    <property type="entry name" value="TcmP-like"/>
</dbReference>
<dbReference type="Pfam" id="PF04072">
    <property type="entry name" value="LCM"/>
    <property type="match status" value="1"/>
</dbReference>